<feature type="compositionally biased region" description="Polar residues" evidence="1">
    <location>
        <begin position="70"/>
        <end position="107"/>
    </location>
</feature>
<name>A0A6C0HVM4_9ZZZZ</name>
<dbReference type="Gene3D" id="3.30.40.10">
    <property type="entry name" value="Zinc/RING finger domain, C3HC4 (zinc finger)"/>
    <property type="match status" value="1"/>
</dbReference>
<dbReference type="PROSITE" id="PS50089">
    <property type="entry name" value="ZF_RING_2"/>
    <property type="match status" value="1"/>
</dbReference>
<feature type="region of interest" description="Disordered" evidence="1">
    <location>
        <begin position="58"/>
        <end position="107"/>
    </location>
</feature>
<feature type="compositionally biased region" description="Basic and acidic residues" evidence="1">
    <location>
        <begin position="234"/>
        <end position="285"/>
    </location>
</feature>
<dbReference type="Pfam" id="PF04641">
    <property type="entry name" value="Rtf2"/>
    <property type="match status" value="1"/>
</dbReference>
<dbReference type="InterPro" id="IPR053070">
    <property type="entry name" value="RING-type_E3_ubiquitin-ligase"/>
</dbReference>
<accession>A0A6C0HVM4</accession>
<feature type="domain" description="RING-type" evidence="2">
    <location>
        <begin position="176"/>
        <end position="218"/>
    </location>
</feature>
<evidence type="ECO:0000259" key="2">
    <source>
        <dbReference type="PROSITE" id="PS50089"/>
    </source>
</evidence>
<protein>
    <recommendedName>
        <fullName evidence="2">RING-type domain-containing protein</fullName>
    </recommendedName>
</protein>
<proteinExistence type="predicted"/>
<dbReference type="SUPFAM" id="SSF57850">
    <property type="entry name" value="RING/U-box"/>
    <property type="match status" value="1"/>
</dbReference>
<reference evidence="3" key="1">
    <citation type="journal article" date="2020" name="Nature">
        <title>Giant virus diversity and host interactions through global metagenomics.</title>
        <authorList>
            <person name="Schulz F."/>
            <person name="Roux S."/>
            <person name="Paez-Espino D."/>
            <person name="Jungbluth S."/>
            <person name="Walsh D.A."/>
            <person name="Denef V.J."/>
            <person name="McMahon K.D."/>
            <person name="Konstantinidis K.T."/>
            <person name="Eloe-Fadrosh E.A."/>
            <person name="Kyrpides N.C."/>
            <person name="Woyke T."/>
        </authorList>
    </citation>
    <scope>NUCLEOTIDE SEQUENCE</scope>
    <source>
        <strain evidence="3">GVMAG-M-3300023184-178</strain>
    </source>
</reference>
<sequence>MPRNRNRQNNHDHNNSQEFSQRELLNLYLNLYNDTSRQIDLLYISLDEIRNIINNISGVNRPVTSPRHIPSSQPFSNDQPNPRSNQPRSNQPNPRFNSRSSRTNPTTRYDYNYVIYPENVRWINNESNPSYNNNYLNDILQQYYNNVPVTPSQHVLNRATRTYRYSEITNPINTNCPITLERFESNSDVTMLLGCGHVFNTSSIHSWFTSNVRCPVCRYDIRDYIPTTTSTTTNEERKEEERQEESKQEERQEESKQEERQEESKQEDESKQEESKQEESKQEERKEEEEEENLPNNIDTNNLNNLISSLFNTHNDSSIASGLLGLNSIGINNGRFMFDASNDEIVFEGFIPPRRS</sequence>
<dbReference type="PANTHER" id="PTHR47035:SF3">
    <property type="entry name" value="OS11G0150450 PROTEIN"/>
    <property type="match status" value="1"/>
</dbReference>
<dbReference type="EMBL" id="MN740028">
    <property type="protein sequence ID" value="QHT84798.1"/>
    <property type="molecule type" value="Genomic_DNA"/>
</dbReference>
<evidence type="ECO:0000313" key="3">
    <source>
        <dbReference type="EMBL" id="QHT84798.1"/>
    </source>
</evidence>
<dbReference type="AlphaFoldDB" id="A0A6C0HVM4"/>
<dbReference type="PANTHER" id="PTHR47035">
    <property type="entry name" value="OS11G0150450 PROTEIN"/>
    <property type="match status" value="1"/>
</dbReference>
<dbReference type="InterPro" id="IPR013083">
    <property type="entry name" value="Znf_RING/FYVE/PHD"/>
</dbReference>
<feature type="region of interest" description="Disordered" evidence="1">
    <location>
        <begin position="228"/>
        <end position="302"/>
    </location>
</feature>
<dbReference type="InterPro" id="IPR001841">
    <property type="entry name" value="Znf_RING"/>
</dbReference>
<evidence type="ECO:0000256" key="1">
    <source>
        <dbReference type="SAM" id="MobiDB-lite"/>
    </source>
</evidence>
<organism evidence="3">
    <name type="scientific">viral metagenome</name>
    <dbReference type="NCBI Taxonomy" id="1070528"/>
    <lineage>
        <taxon>unclassified sequences</taxon>
        <taxon>metagenomes</taxon>
        <taxon>organismal metagenomes</taxon>
    </lineage>
</organism>